<accession>A0ABD1ZT99</accession>
<dbReference type="EMBL" id="JBHFFA010000001">
    <property type="protein sequence ID" value="KAL2654246.1"/>
    <property type="molecule type" value="Genomic_DNA"/>
</dbReference>
<dbReference type="GO" id="GO:0003724">
    <property type="term" value="F:RNA helicase activity"/>
    <property type="evidence" value="ECO:0007669"/>
    <property type="project" value="UniProtKB-EC"/>
</dbReference>
<evidence type="ECO:0000259" key="9">
    <source>
        <dbReference type="PROSITE" id="PS51192"/>
    </source>
</evidence>
<dbReference type="InterPro" id="IPR001650">
    <property type="entry name" value="Helicase_C-like"/>
</dbReference>
<keyword evidence="4 7" id="KW-0347">Helicase</keyword>
<keyword evidence="5 7" id="KW-0067">ATP-binding</keyword>
<gene>
    <name evidence="12" type="ORF">R1flu_022374</name>
</gene>
<dbReference type="InterPro" id="IPR000629">
    <property type="entry name" value="RNA-helicase_DEAD-box_CS"/>
</dbReference>
<protein>
    <recommendedName>
        <fullName evidence="1">RNA helicase</fullName>
        <ecNumber evidence="1">3.6.4.13</ecNumber>
    </recommendedName>
</protein>
<dbReference type="FunFam" id="3.40.50.300:FF:000008">
    <property type="entry name" value="ATP-dependent RNA helicase RhlB"/>
    <property type="match status" value="1"/>
</dbReference>
<keyword evidence="2 7" id="KW-0547">Nucleotide-binding</keyword>
<feature type="domain" description="Helicase ATP-binding" evidence="9">
    <location>
        <begin position="258"/>
        <end position="432"/>
    </location>
</feature>
<proteinExistence type="inferred from homology"/>
<sequence length="672" mass="73449">MAVVWRGIARSLAVAGEVQIMASLPGFCVSGLRSSRSLSSSASPFMVCRPLSAQVILSPDAGRQPSIILPRAAQYGKVASVEKEGEEIFTSYRARPWESNTPSRRRTETYQGRTTERSAPPWKRSSQKFSERGSAMAEAGPANRRLGNVFIRNRGVQAAVLNNELLEVAEPLGDSLFASFRIAREFSSSALLEVDGDSSESSDLDVEAYKRQHDVTTSGKDVPDPFMTFDSTGFPPSLMKELHYAGFDSPSPIQALSWPIALQMRDVVAVSKTGSGKTLGYLLPAFLQLQKNRSSYRQNPSVLVLAPTRELANQIREEAVKFGRSSRIITTCVSGGAPKGPQLRDIQRGVDIIVATPGRLNDLLEMGAVNLQQVSYLVLDEADRMLDMGFEPQIRAIVDQMPVKRQTLMYTATWPKEVRKIARDLMVDPVQVNVGNSDQLSANKSITQYVEIVSRSSKERRLEQILQGQEEGARVLIFCSTKRMCDELSMSLRRDFGALALHGDKSQRERDFVLQQFRKGKATILVATDVAARGLDVKDIRLVINYDFPTGVEDYVHRIGRTGRAGATGVAHTFFSNDDSKHARELIKVLESTGQVVPPELRQMGSGRGGDRGSGGSRWGGGSRYGGGGGGAGNRRDGHGGYYTGRSSHNSGSGSKWGGQGAGRNERKVALW</sequence>
<name>A0ABD1ZT99_9MARC</name>
<dbReference type="Proteomes" id="UP001605036">
    <property type="component" value="Unassembled WGS sequence"/>
</dbReference>
<comment type="caution">
    <text evidence="12">The sequence shown here is derived from an EMBL/GenBank/DDBJ whole genome shotgun (WGS) entry which is preliminary data.</text>
</comment>
<dbReference type="Pfam" id="PF00271">
    <property type="entry name" value="Helicase_C"/>
    <property type="match status" value="1"/>
</dbReference>
<evidence type="ECO:0000256" key="6">
    <source>
        <dbReference type="PROSITE-ProRule" id="PRU00552"/>
    </source>
</evidence>
<feature type="region of interest" description="Disordered" evidence="8">
    <location>
        <begin position="597"/>
        <end position="672"/>
    </location>
</feature>
<evidence type="ECO:0000259" key="10">
    <source>
        <dbReference type="PROSITE" id="PS51194"/>
    </source>
</evidence>
<dbReference type="Pfam" id="PF00270">
    <property type="entry name" value="DEAD"/>
    <property type="match status" value="1"/>
</dbReference>
<dbReference type="PANTHER" id="PTHR47958">
    <property type="entry name" value="ATP-DEPENDENT RNA HELICASE DBP3"/>
    <property type="match status" value="1"/>
</dbReference>
<dbReference type="SMART" id="SM00490">
    <property type="entry name" value="HELICc"/>
    <property type="match status" value="1"/>
</dbReference>
<feature type="short sequence motif" description="Q motif" evidence="6">
    <location>
        <begin position="227"/>
        <end position="255"/>
    </location>
</feature>
<feature type="region of interest" description="Disordered" evidence="8">
    <location>
        <begin position="97"/>
        <end position="138"/>
    </location>
</feature>
<evidence type="ECO:0000256" key="1">
    <source>
        <dbReference type="ARBA" id="ARBA00012552"/>
    </source>
</evidence>
<feature type="domain" description="DEAD-box RNA helicase Q" evidence="11">
    <location>
        <begin position="227"/>
        <end position="255"/>
    </location>
</feature>
<evidence type="ECO:0000256" key="4">
    <source>
        <dbReference type="ARBA" id="ARBA00022806"/>
    </source>
</evidence>
<dbReference type="PROSITE" id="PS00039">
    <property type="entry name" value="DEAD_ATP_HELICASE"/>
    <property type="match status" value="1"/>
</dbReference>
<dbReference type="Gene3D" id="3.40.50.300">
    <property type="entry name" value="P-loop containing nucleotide triphosphate hydrolases"/>
    <property type="match status" value="2"/>
</dbReference>
<dbReference type="SUPFAM" id="SSF52540">
    <property type="entry name" value="P-loop containing nucleoside triphosphate hydrolases"/>
    <property type="match status" value="1"/>
</dbReference>
<dbReference type="SMART" id="SM00487">
    <property type="entry name" value="DEXDc"/>
    <property type="match status" value="1"/>
</dbReference>
<evidence type="ECO:0000256" key="2">
    <source>
        <dbReference type="ARBA" id="ARBA00022741"/>
    </source>
</evidence>
<evidence type="ECO:0000256" key="8">
    <source>
        <dbReference type="SAM" id="MobiDB-lite"/>
    </source>
</evidence>
<dbReference type="AlphaFoldDB" id="A0ABD1ZT99"/>
<evidence type="ECO:0000313" key="13">
    <source>
        <dbReference type="Proteomes" id="UP001605036"/>
    </source>
</evidence>
<evidence type="ECO:0000259" key="11">
    <source>
        <dbReference type="PROSITE" id="PS51195"/>
    </source>
</evidence>
<evidence type="ECO:0000313" key="12">
    <source>
        <dbReference type="EMBL" id="KAL2654246.1"/>
    </source>
</evidence>
<comment type="similarity">
    <text evidence="7">Belongs to the DEAD box helicase family.</text>
</comment>
<keyword evidence="3 7" id="KW-0378">Hydrolase</keyword>
<dbReference type="PROSITE" id="PS51194">
    <property type="entry name" value="HELICASE_CTER"/>
    <property type="match status" value="1"/>
</dbReference>
<organism evidence="12 13">
    <name type="scientific">Riccia fluitans</name>
    <dbReference type="NCBI Taxonomy" id="41844"/>
    <lineage>
        <taxon>Eukaryota</taxon>
        <taxon>Viridiplantae</taxon>
        <taxon>Streptophyta</taxon>
        <taxon>Embryophyta</taxon>
        <taxon>Marchantiophyta</taxon>
        <taxon>Marchantiopsida</taxon>
        <taxon>Marchantiidae</taxon>
        <taxon>Marchantiales</taxon>
        <taxon>Ricciaceae</taxon>
        <taxon>Riccia</taxon>
    </lineage>
</organism>
<dbReference type="PROSITE" id="PS51192">
    <property type="entry name" value="HELICASE_ATP_BIND_1"/>
    <property type="match status" value="1"/>
</dbReference>
<dbReference type="EC" id="3.6.4.13" evidence="1"/>
<dbReference type="InterPro" id="IPR014001">
    <property type="entry name" value="Helicase_ATP-bd"/>
</dbReference>
<evidence type="ECO:0000256" key="5">
    <source>
        <dbReference type="ARBA" id="ARBA00022840"/>
    </source>
</evidence>
<feature type="domain" description="Helicase C-terminal" evidence="10">
    <location>
        <begin position="461"/>
        <end position="605"/>
    </location>
</feature>
<dbReference type="FunFam" id="3.40.50.300:FF:000079">
    <property type="entry name" value="probable ATP-dependent RNA helicase DDX17"/>
    <property type="match status" value="1"/>
</dbReference>
<dbReference type="InterPro" id="IPR027417">
    <property type="entry name" value="P-loop_NTPase"/>
</dbReference>
<dbReference type="GO" id="GO:0016787">
    <property type="term" value="F:hydrolase activity"/>
    <property type="evidence" value="ECO:0007669"/>
    <property type="project" value="UniProtKB-KW"/>
</dbReference>
<evidence type="ECO:0000256" key="3">
    <source>
        <dbReference type="ARBA" id="ARBA00022801"/>
    </source>
</evidence>
<evidence type="ECO:0000256" key="7">
    <source>
        <dbReference type="RuleBase" id="RU000492"/>
    </source>
</evidence>
<dbReference type="GO" id="GO:0005524">
    <property type="term" value="F:ATP binding"/>
    <property type="evidence" value="ECO:0007669"/>
    <property type="project" value="UniProtKB-KW"/>
</dbReference>
<dbReference type="PROSITE" id="PS51195">
    <property type="entry name" value="Q_MOTIF"/>
    <property type="match status" value="1"/>
</dbReference>
<dbReference type="CDD" id="cd18787">
    <property type="entry name" value="SF2_C_DEAD"/>
    <property type="match status" value="1"/>
</dbReference>
<feature type="compositionally biased region" description="Gly residues" evidence="8">
    <location>
        <begin position="606"/>
        <end position="633"/>
    </location>
</feature>
<reference evidence="12 13" key="1">
    <citation type="submission" date="2024-09" db="EMBL/GenBank/DDBJ databases">
        <title>Chromosome-scale assembly of Riccia fluitans.</title>
        <authorList>
            <person name="Paukszto L."/>
            <person name="Sawicki J."/>
            <person name="Karawczyk K."/>
            <person name="Piernik-Szablinska J."/>
            <person name="Szczecinska M."/>
            <person name="Mazdziarz M."/>
        </authorList>
    </citation>
    <scope>NUCLEOTIDE SEQUENCE [LARGE SCALE GENOMIC DNA]</scope>
    <source>
        <strain evidence="12">Rf_01</strain>
        <tissue evidence="12">Aerial parts of the thallus</tissue>
    </source>
</reference>
<dbReference type="InterPro" id="IPR011545">
    <property type="entry name" value="DEAD/DEAH_box_helicase_dom"/>
</dbReference>
<keyword evidence="13" id="KW-1185">Reference proteome</keyword>
<dbReference type="InterPro" id="IPR014014">
    <property type="entry name" value="RNA_helicase_DEAD_Q_motif"/>
</dbReference>